<evidence type="ECO:0000313" key="2">
    <source>
        <dbReference type="EMBL" id="TXH79460.1"/>
    </source>
</evidence>
<dbReference type="RefSeq" id="WP_276661797.1">
    <property type="nucleotide sequence ID" value="NZ_SSFD01000350.1"/>
</dbReference>
<dbReference type="Gene3D" id="3.40.50.300">
    <property type="entry name" value="P-loop containing nucleotide triphosphate hydrolases"/>
    <property type="match status" value="1"/>
</dbReference>
<protein>
    <submittedName>
        <fullName evidence="2">Chromosome partitioning protein ParA</fullName>
    </submittedName>
</protein>
<reference evidence="2 3" key="1">
    <citation type="submission" date="2018-09" db="EMBL/GenBank/DDBJ databases">
        <title>Metagenome Assembled Genomes from an Advanced Water Purification Facility.</title>
        <authorList>
            <person name="Stamps B.W."/>
            <person name="Spear J.R."/>
        </authorList>
    </citation>
    <scope>NUCLEOTIDE SEQUENCE [LARGE SCALE GENOMIC DNA]</scope>
    <source>
        <strain evidence="2">Bin_27_1</strain>
    </source>
</reference>
<comment type="caution">
    <text evidence="2">The sequence shown here is derived from an EMBL/GenBank/DDBJ whole genome shotgun (WGS) entry which is preliminary data.</text>
</comment>
<gene>
    <name evidence="2" type="ORF">E6Q80_20535</name>
</gene>
<dbReference type="AlphaFoldDB" id="A0A5C7S6Z0"/>
<name>A0A5C7S6Z0_THASP</name>
<dbReference type="Pfam" id="PF01656">
    <property type="entry name" value="CbiA"/>
    <property type="match status" value="1"/>
</dbReference>
<sequence>MSAPTLIALISQKGGSGKTTVAMQLAAGLALEGYRVALADLDPQESASRWAESAPADAPFPARVVRLSGSADEMGKTLRPVANKVDVVVMDCPPSIEHAHTMSALALCDIALVPVVPGPTDLWATRGIERLILECKRSRPGLRGALLPNRVTRTALSADVLEVLRDFTLPVLDAALSQRSAYALGAVRGTSVFGLGRSAAPAQEEVARLVAAVVKLIEERG</sequence>
<dbReference type="PANTHER" id="PTHR13696">
    <property type="entry name" value="P-LOOP CONTAINING NUCLEOSIDE TRIPHOSPHATE HYDROLASE"/>
    <property type="match status" value="1"/>
</dbReference>
<dbReference type="CDD" id="cd02042">
    <property type="entry name" value="ParAB_family"/>
    <property type="match status" value="1"/>
</dbReference>
<dbReference type="InterPro" id="IPR050678">
    <property type="entry name" value="DNA_Partitioning_ATPase"/>
</dbReference>
<dbReference type="InterPro" id="IPR027417">
    <property type="entry name" value="P-loop_NTPase"/>
</dbReference>
<feature type="domain" description="CobQ/CobB/MinD/ParA nucleotide binding" evidence="1">
    <location>
        <begin position="7"/>
        <end position="105"/>
    </location>
</feature>
<dbReference type="Proteomes" id="UP000321192">
    <property type="component" value="Unassembled WGS sequence"/>
</dbReference>
<organism evidence="2 3">
    <name type="scientific">Thauera aminoaromatica</name>
    <dbReference type="NCBI Taxonomy" id="164330"/>
    <lineage>
        <taxon>Bacteria</taxon>
        <taxon>Pseudomonadati</taxon>
        <taxon>Pseudomonadota</taxon>
        <taxon>Betaproteobacteria</taxon>
        <taxon>Rhodocyclales</taxon>
        <taxon>Zoogloeaceae</taxon>
        <taxon>Thauera</taxon>
    </lineage>
</organism>
<evidence type="ECO:0000259" key="1">
    <source>
        <dbReference type="Pfam" id="PF01656"/>
    </source>
</evidence>
<dbReference type="PIRSF" id="PIRSF009320">
    <property type="entry name" value="Nuc_binding_HP_1000"/>
    <property type="match status" value="1"/>
</dbReference>
<dbReference type="InterPro" id="IPR002586">
    <property type="entry name" value="CobQ/CobB/MinD/ParA_Nub-bd_dom"/>
</dbReference>
<dbReference type="InterPro" id="IPR048089">
    <property type="entry name" value="McdA"/>
</dbReference>
<proteinExistence type="predicted"/>
<dbReference type="SUPFAM" id="SSF52540">
    <property type="entry name" value="P-loop containing nucleoside triphosphate hydrolases"/>
    <property type="match status" value="1"/>
</dbReference>
<evidence type="ECO:0000313" key="3">
    <source>
        <dbReference type="Proteomes" id="UP000321192"/>
    </source>
</evidence>
<dbReference type="NCBIfam" id="NF041546">
    <property type="entry name" value="ParA_partition"/>
    <property type="match status" value="1"/>
</dbReference>
<dbReference type="PANTHER" id="PTHR13696:SF99">
    <property type="entry name" value="COBYRINIC ACID AC-DIAMIDE SYNTHASE"/>
    <property type="match status" value="1"/>
</dbReference>
<accession>A0A5C7S6Z0</accession>
<dbReference type="EMBL" id="SSFD01000350">
    <property type="protein sequence ID" value="TXH79460.1"/>
    <property type="molecule type" value="Genomic_DNA"/>
</dbReference>